<protein>
    <submittedName>
        <fullName evidence="1">Uncharacterized protein</fullName>
    </submittedName>
</protein>
<evidence type="ECO:0000313" key="2">
    <source>
        <dbReference type="Proteomes" id="UP000053480"/>
    </source>
</evidence>
<gene>
    <name evidence="1" type="ORF">TQ35_0003800</name>
</gene>
<evidence type="ECO:0000313" key="1">
    <source>
        <dbReference type="EMBL" id="MEW9491313.1"/>
    </source>
</evidence>
<sequence length="193" mass="21541">MARINIAADADIVKELEKEVKSRGYTIYAVTNIALRAILEVLKSGEDSTTLLDLVELYKISKDLDLIPIPSWFIESLVKLGYEKDQKKFEEICEGAGKQLSSYFKSRASNFEDLIQIYSEVKGVLPIKDISVKSSGDEIFDIRLTGTGFNVEATLCAGLAFKKILETYSFEVKEINPSPGGIVFIRARYSRPA</sequence>
<comment type="caution">
    <text evidence="1">The sequence shown here is derived from an EMBL/GenBank/DDBJ whole genome shotgun (WGS) entry which is preliminary data.</text>
</comment>
<proteinExistence type="predicted"/>
<dbReference type="EMBL" id="JZWS03000003">
    <property type="protein sequence ID" value="MEW9491313.1"/>
    <property type="molecule type" value="Genomic_DNA"/>
</dbReference>
<reference evidence="1" key="1">
    <citation type="submission" date="2024-07" db="EMBL/GenBank/DDBJ databases">
        <title>Metagenome and Metagenome-Assembled Genomes of Archaea from a hot spring from the geothermal field of Los Azufres, Mexico.</title>
        <authorList>
            <person name="Marin-Paredes R."/>
            <person name="Martinez-Romero E."/>
            <person name="Servin-Garciduenas L.E."/>
        </authorList>
    </citation>
    <scope>NUCLEOTIDE SEQUENCE</scope>
    <source>
        <strain evidence="1">AZ1-454</strain>
    </source>
</reference>
<dbReference type="Proteomes" id="UP000053480">
    <property type="component" value="Unassembled WGS sequence"/>
</dbReference>
<name>A0ACC6TNK8_9CREN</name>
<organism evidence="1 2">
    <name type="scientific">Candidatus Aramenus sulfurataquae</name>
    <dbReference type="NCBI Taxonomy" id="1326980"/>
    <lineage>
        <taxon>Archaea</taxon>
        <taxon>Thermoproteota</taxon>
        <taxon>Thermoprotei</taxon>
        <taxon>Sulfolobales</taxon>
        <taxon>Sulfolobaceae</taxon>
        <taxon>Candidatus Aramenus</taxon>
    </lineage>
</organism>
<accession>A0ACC6TNK8</accession>